<comment type="caution">
    <text evidence="2">The sequence shown here is derived from an EMBL/GenBank/DDBJ whole genome shotgun (WGS) entry which is preliminary data.</text>
</comment>
<evidence type="ECO:0000313" key="2">
    <source>
        <dbReference type="EMBL" id="KAK3671379.1"/>
    </source>
</evidence>
<feature type="domain" description="2EXR" evidence="1">
    <location>
        <begin position="17"/>
        <end position="77"/>
    </location>
</feature>
<dbReference type="AlphaFoldDB" id="A0AAE0TTC4"/>
<dbReference type="PANTHER" id="PTHR42085">
    <property type="entry name" value="F-BOX DOMAIN-CONTAINING PROTEIN"/>
    <property type="match status" value="1"/>
</dbReference>
<dbReference type="Proteomes" id="UP001274830">
    <property type="component" value="Unassembled WGS sequence"/>
</dbReference>
<dbReference type="EMBL" id="JAUTXT010000043">
    <property type="protein sequence ID" value="KAK3671379.1"/>
    <property type="molecule type" value="Genomic_DNA"/>
</dbReference>
<keyword evidence="3" id="KW-1185">Reference proteome</keyword>
<dbReference type="PANTHER" id="PTHR42085:SF2">
    <property type="entry name" value="F-BOX DOMAIN-CONTAINING PROTEIN"/>
    <property type="match status" value="1"/>
</dbReference>
<dbReference type="InterPro" id="IPR045518">
    <property type="entry name" value="2EXR"/>
</dbReference>
<evidence type="ECO:0000313" key="3">
    <source>
        <dbReference type="Proteomes" id="UP001274830"/>
    </source>
</evidence>
<evidence type="ECO:0000259" key="1">
    <source>
        <dbReference type="Pfam" id="PF20150"/>
    </source>
</evidence>
<accession>A0AAE0TTC4</accession>
<dbReference type="Pfam" id="PF20150">
    <property type="entry name" value="2EXR"/>
    <property type="match status" value="1"/>
</dbReference>
<gene>
    <name evidence="2" type="ORF">LTR78_008657</name>
</gene>
<organism evidence="2 3">
    <name type="scientific">Recurvomyces mirabilis</name>
    <dbReference type="NCBI Taxonomy" id="574656"/>
    <lineage>
        <taxon>Eukaryota</taxon>
        <taxon>Fungi</taxon>
        <taxon>Dikarya</taxon>
        <taxon>Ascomycota</taxon>
        <taxon>Pezizomycotina</taxon>
        <taxon>Dothideomycetes</taxon>
        <taxon>Dothideomycetidae</taxon>
        <taxon>Mycosphaerellales</taxon>
        <taxon>Teratosphaeriaceae</taxon>
        <taxon>Recurvomyces</taxon>
    </lineage>
</organism>
<reference evidence="2" key="1">
    <citation type="submission" date="2023-07" db="EMBL/GenBank/DDBJ databases">
        <title>Black Yeasts Isolated from many extreme environments.</title>
        <authorList>
            <person name="Coleine C."/>
            <person name="Stajich J.E."/>
            <person name="Selbmann L."/>
        </authorList>
    </citation>
    <scope>NUCLEOTIDE SEQUENCE</scope>
    <source>
        <strain evidence="2">CCFEE 5485</strain>
    </source>
</reference>
<sequence length="199" mass="22757">MDEQQQKQITSTSRKGFLDLPAELRETIYELLVLKPHNTITMLTNHDCFRSEISASQPAIAKVNQQLRNEALATFYSNNIFLAEVSDQEDLLIAKRWLRSIGDINVGRLRFLAICGWTKVPFGHMLSRRWVKIMLDLREGVLSVEGNAVEADQHPRILKSVARLKESFAELVQAREGQRFTAQDLSQFMHGFHGLCIAY</sequence>
<protein>
    <recommendedName>
        <fullName evidence="1">2EXR domain-containing protein</fullName>
    </recommendedName>
</protein>
<dbReference type="InterPro" id="IPR038883">
    <property type="entry name" value="AN11006-like"/>
</dbReference>
<proteinExistence type="predicted"/>
<name>A0AAE0TTC4_9PEZI</name>